<dbReference type="Proteomes" id="UP000758603">
    <property type="component" value="Unassembled WGS sequence"/>
</dbReference>
<dbReference type="OrthoDB" id="3358017at2759"/>
<keyword evidence="2 5" id="KW-0812">Transmembrane</keyword>
<keyword evidence="4 5" id="KW-0472">Membrane</keyword>
<evidence type="ECO:0000313" key="6">
    <source>
        <dbReference type="EMBL" id="KAH6659316.1"/>
    </source>
</evidence>
<evidence type="ECO:0000256" key="3">
    <source>
        <dbReference type="ARBA" id="ARBA00022989"/>
    </source>
</evidence>
<accession>A0A9P8UWJ4</accession>
<reference evidence="6" key="1">
    <citation type="journal article" date="2021" name="Nat. Commun.">
        <title>Genetic determinants of endophytism in the Arabidopsis root mycobiome.</title>
        <authorList>
            <person name="Mesny F."/>
            <person name="Miyauchi S."/>
            <person name="Thiergart T."/>
            <person name="Pickel B."/>
            <person name="Atanasova L."/>
            <person name="Karlsson M."/>
            <person name="Huettel B."/>
            <person name="Barry K.W."/>
            <person name="Haridas S."/>
            <person name="Chen C."/>
            <person name="Bauer D."/>
            <person name="Andreopoulos W."/>
            <person name="Pangilinan J."/>
            <person name="LaButti K."/>
            <person name="Riley R."/>
            <person name="Lipzen A."/>
            <person name="Clum A."/>
            <person name="Drula E."/>
            <person name="Henrissat B."/>
            <person name="Kohler A."/>
            <person name="Grigoriev I.V."/>
            <person name="Martin F.M."/>
            <person name="Hacquard S."/>
        </authorList>
    </citation>
    <scope>NUCLEOTIDE SEQUENCE</scope>
    <source>
        <strain evidence="6">MPI-SDFR-AT-0073</strain>
    </source>
</reference>
<dbReference type="InterPro" id="IPR007568">
    <property type="entry name" value="RTA1"/>
</dbReference>
<comment type="subcellular location">
    <subcellularLocation>
        <location evidence="1">Membrane</location>
        <topology evidence="1">Multi-pass membrane protein</topology>
    </subcellularLocation>
</comment>
<feature type="transmembrane region" description="Helical" evidence="5">
    <location>
        <begin position="195"/>
        <end position="218"/>
    </location>
</feature>
<protein>
    <recommendedName>
        <fullName evidence="8">RTA1 domain protein</fullName>
    </recommendedName>
</protein>
<dbReference type="GeneID" id="70123741"/>
<feature type="transmembrane region" description="Helical" evidence="5">
    <location>
        <begin position="47"/>
        <end position="68"/>
    </location>
</feature>
<feature type="transmembrane region" description="Helical" evidence="5">
    <location>
        <begin position="245"/>
        <end position="265"/>
    </location>
</feature>
<organism evidence="6 7">
    <name type="scientific">Truncatella angustata</name>
    <dbReference type="NCBI Taxonomy" id="152316"/>
    <lineage>
        <taxon>Eukaryota</taxon>
        <taxon>Fungi</taxon>
        <taxon>Dikarya</taxon>
        <taxon>Ascomycota</taxon>
        <taxon>Pezizomycotina</taxon>
        <taxon>Sordariomycetes</taxon>
        <taxon>Xylariomycetidae</taxon>
        <taxon>Amphisphaeriales</taxon>
        <taxon>Sporocadaceae</taxon>
        <taxon>Truncatella</taxon>
    </lineage>
</organism>
<feature type="transmembrane region" description="Helical" evidence="5">
    <location>
        <begin position="20"/>
        <end position="40"/>
    </location>
</feature>
<dbReference type="Pfam" id="PF04479">
    <property type="entry name" value="RTA1"/>
    <property type="match status" value="1"/>
</dbReference>
<dbReference type="AlphaFoldDB" id="A0A9P8UWJ4"/>
<gene>
    <name evidence="6" type="ORF">BKA67DRAFT_10462</name>
</gene>
<dbReference type="RefSeq" id="XP_045963447.1">
    <property type="nucleotide sequence ID" value="XM_046094848.1"/>
</dbReference>
<sequence length="339" mass="38395">METGQPVPFSLYVYVPSKGAPIFFSISYALSAVGHLWQCYRYRSFRLIGLHPICALLFTLGYALRIYGAFDNYLYNTHTLIVFILSQVFIYICPPLLELANYHVLGRILYYVPYLAPLPPNKVLSTFGALMGLVETLNALGVSLSSNPSSSNQGLGSHLTITALSIQLVVIVIFLLLASIFHYRCVKTNIHTKNVMTPLYTLYGSMVLIFIRCIYRLVEHLGNTTVDLGDLESLSALSPILRYEWYFYVFEATLMLANSIIWNVWNPGRYLPRENHIYLSPDGRTEVEGEKEVDGRSLLAKAGSIMTFGIFFRKKQVQQSQHYRLNSFSSRGPILTRAD</sequence>
<evidence type="ECO:0000256" key="5">
    <source>
        <dbReference type="SAM" id="Phobius"/>
    </source>
</evidence>
<keyword evidence="3 5" id="KW-1133">Transmembrane helix</keyword>
<proteinExistence type="predicted"/>
<evidence type="ECO:0000313" key="7">
    <source>
        <dbReference type="Proteomes" id="UP000758603"/>
    </source>
</evidence>
<feature type="transmembrane region" description="Helical" evidence="5">
    <location>
        <begin position="123"/>
        <end position="144"/>
    </location>
</feature>
<evidence type="ECO:0008006" key="8">
    <source>
        <dbReference type="Google" id="ProtNLM"/>
    </source>
</evidence>
<dbReference type="PANTHER" id="PTHR31465">
    <property type="entry name" value="PROTEIN RTA1-RELATED"/>
    <property type="match status" value="1"/>
</dbReference>
<dbReference type="EMBL" id="JAGPXC010000001">
    <property type="protein sequence ID" value="KAH6659316.1"/>
    <property type="molecule type" value="Genomic_DNA"/>
</dbReference>
<evidence type="ECO:0000256" key="1">
    <source>
        <dbReference type="ARBA" id="ARBA00004141"/>
    </source>
</evidence>
<dbReference type="PANTHER" id="PTHR31465:SF34">
    <property type="entry name" value="DOMAIN PROTEIN, PUTATIVE (AFU_ORTHOLOGUE AFUA_3G00480)-RELATED"/>
    <property type="match status" value="1"/>
</dbReference>
<dbReference type="GO" id="GO:0016020">
    <property type="term" value="C:membrane"/>
    <property type="evidence" value="ECO:0007669"/>
    <property type="project" value="UniProtKB-SubCell"/>
</dbReference>
<feature type="transmembrane region" description="Helical" evidence="5">
    <location>
        <begin position="164"/>
        <end position="183"/>
    </location>
</feature>
<name>A0A9P8UWJ4_9PEZI</name>
<comment type="caution">
    <text evidence="6">The sequence shown here is derived from an EMBL/GenBank/DDBJ whole genome shotgun (WGS) entry which is preliminary data.</text>
</comment>
<evidence type="ECO:0000256" key="2">
    <source>
        <dbReference type="ARBA" id="ARBA00022692"/>
    </source>
</evidence>
<evidence type="ECO:0000256" key="4">
    <source>
        <dbReference type="ARBA" id="ARBA00023136"/>
    </source>
</evidence>
<keyword evidence="7" id="KW-1185">Reference proteome</keyword>
<feature type="transmembrane region" description="Helical" evidence="5">
    <location>
        <begin position="80"/>
        <end position="102"/>
    </location>
</feature>